<dbReference type="InterPro" id="IPR028098">
    <property type="entry name" value="Glyco_trans_4-like_N"/>
</dbReference>
<gene>
    <name evidence="3" type="ORF">CQU01_26250</name>
</gene>
<keyword evidence="4" id="KW-1185">Reference proteome</keyword>
<feature type="domain" description="Glycosyl transferase family 1" evidence="1">
    <location>
        <begin position="189"/>
        <end position="350"/>
    </location>
</feature>
<dbReference type="Gene3D" id="3.40.50.2000">
    <property type="entry name" value="Glycogen Phosphorylase B"/>
    <property type="match status" value="2"/>
</dbReference>
<dbReference type="Pfam" id="PF13439">
    <property type="entry name" value="Glyco_transf_4"/>
    <property type="match status" value="1"/>
</dbReference>
<protein>
    <submittedName>
        <fullName evidence="3">Glycosyl transferase</fullName>
    </submittedName>
</protein>
<dbReference type="EMBL" id="BJXW01000040">
    <property type="protein sequence ID" value="GEN32387.1"/>
    <property type="molecule type" value="Genomic_DNA"/>
</dbReference>
<dbReference type="PANTHER" id="PTHR12526">
    <property type="entry name" value="GLYCOSYLTRANSFERASE"/>
    <property type="match status" value="1"/>
</dbReference>
<sequence>MKKRKIIFFIYQLGAGGAARTMLNILNNIDRKRFTPILVTLDYEGDYERYLKPDITFVKLKTKRLRSAIIPLAKVIRKERPDIVFSTIPNYNTVAILARLLSFTKAKNVVREAAFLGGSTKQNTKLFLYGRLYRFASKVIALSNGVKDNIVKRYKINKNKIEVIYNPVDIENIQERIQTGTIKQEHQAIFQDDAKVIVTAGRLVRDKDHHTLLKAFAKLKEKMATKKTKLVILGEGILQEELKQLAKKEAIEEDVYFIGFQENPYIYFEKADLFVLSSLREGFGHVLAEALAVGTPVVSTKCKPGATEVLQNGQYGKLTPVGDAEKLATAMYNILSLEEKRIEEIINKGQERARDFDAKTIAKQYEKMFLRVLGNGPMKD</sequence>
<dbReference type="RefSeq" id="WP_146938726.1">
    <property type="nucleotide sequence ID" value="NZ_BJXW01000040.1"/>
</dbReference>
<reference evidence="3 4" key="1">
    <citation type="submission" date="2019-07" db="EMBL/GenBank/DDBJ databases">
        <title>Whole genome shotgun sequence of Cerasibacillus quisquiliarum NBRC 102429.</title>
        <authorList>
            <person name="Hosoyama A."/>
            <person name="Uohara A."/>
            <person name="Ohji S."/>
            <person name="Ichikawa N."/>
        </authorList>
    </citation>
    <scope>NUCLEOTIDE SEQUENCE [LARGE SCALE GENOMIC DNA]</scope>
    <source>
        <strain evidence="3 4">NBRC 102429</strain>
    </source>
</reference>
<evidence type="ECO:0000313" key="4">
    <source>
        <dbReference type="Proteomes" id="UP000321491"/>
    </source>
</evidence>
<comment type="caution">
    <text evidence="3">The sequence shown here is derived from an EMBL/GenBank/DDBJ whole genome shotgun (WGS) entry which is preliminary data.</text>
</comment>
<evidence type="ECO:0000259" key="2">
    <source>
        <dbReference type="Pfam" id="PF13439"/>
    </source>
</evidence>
<dbReference type="CDD" id="cd03811">
    <property type="entry name" value="GT4_GT28_WabH-like"/>
    <property type="match status" value="1"/>
</dbReference>
<organism evidence="3 4">
    <name type="scientific">Cerasibacillus quisquiliarum</name>
    <dbReference type="NCBI Taxonomy" id="227865"/>
    <lineage>
        <taxon>Bacteria</taxon>
        <taxon>Bacillati</taxon>
        <taxon>Bacillota</taxon>
        <taxon>Bacilli</taxon>
        <taxon>Bacillales</taxon>
        <taxon>Bacillaceae</taxon>
        <taxon>Cerasibacillus</taxon>
    </lineage>
</organism>
<dbReference type="AlphaFoldDB" id="A0A511V0E8"/>
<dbReference type="Proteomes" id="UP000321491">
    <property type="component" value="Unassembled WGS sequence"/>
</dbReference>
<feature type="domain" description="Glycosyltransferase subfamily 4-like N-terminal" evidence="2">
    <location>
        <begin position="16"/>
        <end position="171"/>
    </location>
</feature>
<evidence type="ECO:0000313" key="3">
    <source>
        <dbReference type="EMBL" id="GEN32387.1"/>
    </source>
</evidence>
<dbReference type="OrthoDB" id="9787617at2"/>
<dbReference type="GO" id="GO:0016757">
    <property type="term" value="F:glycosyltransferase activity"/>
    <property type="evidence" value="ECO:0007669"/>
    <property type="project" value="InterPro"/>
</dbReference>
<dbReference type="SUPFAM" id="SSF53756">
    <property type="entry name" value="UDP-Glycosyltransferase/glycogen phosphorylase"/>
    <property type="match status" value="1"/>
</dbReference>
<keyword evidence="3" id="KW-0808">Transferase</keyword>
<dbReference type="PANTHER" id="PTHR12526:SF630">
    <property type="entry name" value="GLYCOSYLTRANSFERASE"/>
    <property type="match status" value="1"/>
</dbReference>
<dbReference type="Pfam" id="PF00534">
    <property type="entry name" value="Glycos_transf_1"/>
    <property type="match status" value="1"/>
</dbReference>
<dbReference type="InterPro" id="IPR001296">
    <property type="entry name" value="Glyco_trans_1"/>
</dbReference>
<accession>A0A511V0E8</accession>
<name>A0A511V0E8_9BACI</name>
<evidence type="ECO:0000259" key="1">
    <source>
        <dbReference type="Pfam" id="PF00534"/>
    </source>
</evidence>
<proteinExistence type="predicted"/>